<evidence type="ECO:0000313" key="7">
    <source>
        <dbReference type="EMBL" id="CAG9322849.1"/>
    </source>
</evidence>
<feature type="domain" description="C3H1-type" evidence="6">
    <location>
        <begin position="33"/>
        <end position="60"/>
    </location>
</feature>
<keyword evidence="3 5" id="KW-0863">Zinc-finger</keyword>
<feature type="zinc finger region" description="C3H1-type" evidence="5">
    <location>
        <begin position="66"/>
        <end position="93"/>
    </location>
</feature>
<comment type="caution">
    <text evidence="7">The sequence shown here is derived from an EMBL/GenBank/DDBJ whole genome shotgun (WGS) entry which is preliminary data.</text>
</comment>
<gene>
    <name evidence="7" type="ORF">BSTOLATCC_MIC31964</name>
</gene>
<dbReference type="EMBL" id="CAJZBQ010000032">
    <property type="protein sequence ID" value="CAG9322849.1"/>
    <property type="molecule type" value="Genomic_DNA"/>
</dbReference>
<dbReference type="PROSITE" id="PS50103">
    <property type="entry name" value="ZF_C3H1"/>
    <property type="match status" value="2"/>
</dbReference>
<dbReference type="InterPro" id="IPR036855">
    <property type="entry name" value="Znf_CCCH_sf"/>
</dbReference>
<evidence type="ECO:0000256" key="2">
    <source>
        <dbReference type="ARBA" id="ARBA00022737"/>
    </source>
</evidence>
<dbReference type="InterPro" id="IPR000571">
    <property type="entry name" value="Znf_CCCH"/>
</dbReference>
<sequence length="117" mass="13818">MITPEPLPKEFENTFEKESKLTKKSKEQDFQVKYKTEMCKNWINGHCQFGDNCAFAHGKEELREKTLSKKECTHFAEGFCVYGDRCLFKHIVSSKRRLPVFINISMKGQMERLEYVI</sequence>
<evidence type="ECO:0000256" key="3">
    <source>
        <dbReference type="ARBA" id="ARBA00022771"/>
    </source>
</evidence>
<organism evidence="7 8">
    <name type="scientific">Blepharisma stoltei</name>
    <dbReference type="NCBI Taxonomy" id="1481888"/>
    <lineage>
        <taxon>Eukaryota</taxon>
        <taxon>Sar</taxon>
        <taxon>Alveolata</taxon>
        <taxon>Ciliophora</taxon>
        <taxon>Postciliodesmatophora</taxon>
        <taxon>Heterotrichea</taxon>
        <taxon>Heterotrichida</taxon>
        <taxon>Blepharismidae</taxon>
        <taxon>Blepharisma</taxon>
    </lineage>
</organism>
<dbReference type="GO" id="GO:0010468">
    <property type="term" value="P:regulation of gene expression"/>
    <property type="evidence" value="ECO:0007669"/>
    <property type="project" value="UniProtKB-ARBA"/>
</dbReference>
<dbReference type="Gene3D" id="4.10.1000.10">
    <property type="entry name" value="Zinc finger, CCCH-type"/>
    <property type="match status" value="2"/>
</dbReference>
<accession>A0AAU9JH38</accession>
<evidence type="ECO:0000313" key="8">
    <source>
        <dbReference type="Proteomes" id="UP001162131"/>
    </source>
</evidence>
<evidence type="ECO:0000256" key="4">
    <source>
        <dbReference type="ARBA" id="ARBA00022833"/>
    </source>
</evidence>
<dbReference type="GO" id="GO:0051252">
    <property type="term" value="P:regulation of RNA metabolic process"/>
    <property type="evidence" value="ECO:0007669"/>
    <property type="project" value="UniProtKB-ARBA"/>
</dbReference>
<proteinExistence type="predicted"/>
<feature type="domain" description="C3H1-type" evidence="6">
    <location>
        <begin position="66"/>
        <end position="93"/>
    </location>
</feature>
<keyword evidence="2" id="KW-0677">Repeat</keyword>
<evidence type="ECO:0000256" key="5">
    <source>
        <dbReference type="PROSITE-ProRule" id="PRU00723"/>
    </source>
</evidence>
<keyword evidence="1 5" id="KW-0479">Metal-binding</keyword>
<evidence type="ECO:0000259" key="6">
    <source>
        <dbReference type="PROSITE" id="PS50103"/>
    </source>
</evidence>
<dbReference type="SUPFAM" id="SSF90229">
    <property type="entry name" value="CCCH zinc finger"/>
    <property type="match status" value="2"/>
</dbReference>
<dbReference type="FunFam" id="4.10.1000.10:FF:000003">
    <property type="entry name" value="Zinc finger CCCH domain-containing protein"/>
    <property type="match status" value="1"/>
</dbReference>
<dbReference type="GO" id="GO:0008270">
    <property type="term" value="F:zinc ion binding"/>
    <property type="evidence" value="ECO:0007669"/>
    <property type="project" value="UniProtKB-KW"/>
</dbReference>
<dbReference type="Pfam" id="PF18044">
    <property type="entry name" value="zf-CCCH_4"/>
    <property type="match status" value="1"/>
</dbReference>
<feature type="zinc finger region" description="C3H1-type" evidence="5">
    <location>
        <begin position="33"/>
        <end position="60"/>
    </location>
</feature>
<keyword evidence="8" id="KW-1185">Reference proteome</keyword>
<reference evidence="7" key="1">
    <citation type="submission" date="2021-09" db="EMBL/GenBank/DDBJ databases">
        <authorList>
            <consortium name="AG Swart"/>
            <person name="Singh M."/>
            <person name="Singh A."/>
            <person name="Seah K."/>
            <person name="Emmerich C."/>
        </authorList>
    </citation>
    <scope>NUCLEOTIDE SEQUENCE</scope>
    <source>
        <strain evidence="7">ATCC30299</strain>
    </source>
</reference>
<dbReference type="GO" id="GO:0003729">
    <property type="term" value="F:mRNA binding"/>
    <property type="evidence" value="ECO:0007669"/>
    <property type="project" value="InterPro"/>
</dbReference>
<keyword evidence="4 5" id="KW-0862">Zinc</keyword>
<dbReference type="InterPro" id="IPR041367">
    <property type="entry name" value="Znf-CCCH_4"/>
</dbReference>
<dbReference type="Pfam" id="PF00642">
    <property type="entry name" value="zf-CCCH"/>
    <property type="match status" value="1"/>
</dbReference>
<dbReference type="SMART" id="SM00356">
    <property type="entry name" value="ZnF_C3H1"/>
    <property type="match status" value="2"/>
</dbReference>
<protein>
    <recommendedName>
        <fullName evidence="6">C3H1-type domain-containing protein</fullName>
    </recommendedName>
</protein>
<dbReference type="PANTHER" id="PTHR12547">
    <property type="entry name" value="CCCH ZINC FINGER/TIS11-RELATED"/>
    <property type="match status" value="1"/>
</dbReference>
<dbReference type="AlphaFoldDB" id="A0AAU9JH38"/>
<evidence type="ECO:0000256" key="1">
    <source>
        <dbReference type="ARBA" id="ARBA00022723"/>
    </source>
</evidence>
<dbReference type="Proteomes" id="UP001162131">
    <property type="component" value="Unassembled WGS sequence"/>
</dbReference>
<name>A0AAU9JH38_9CILI</name>
<dbReference type="PANTHER" id="PTHR12547:SF18">
    <property type="entry name" value="PROTEIN TIS11"/>
    <property type="match status" value="1"/>
</dbReference>
<dbReference type="InterPro" id="IPR045877">
    <property type="entry name" value="ZFP36-like"/>
</dbReference>